<dbReference type="OrthoDB" id="445589at2"/>
<reference evidence="10 11" key="1">
    <citation type="journal article" date="2008" name="Proc. Natl. Acad. Sci. U.S.A.">
        <title>Niche adaptation and genome expansion in the chlorophyll d-producing cyanobacterium Acaryochloris marina.</title>
        <authorList>
            <person name="Swingley W.D."/>
            <person name="Chen M."/>
            <person name="Cheung P.C."/>
            <person name="Conrad A.L."/>
            <person name="Dejesa L.C."/>
            <person name="Hao J."/>
            <person name="Honchak B.M."/>
            <person name="Karbach L.E."/>
            <person name="Kurdoglu A."/>
            <person name="Lahiri S."/>
            <person name="Mastrian S.D."/>
            <person name="Miyashita H."/>
            <person name="Page L."/>
            <person name="Ramakrishna P."/>
            <person name="Satoh S."/>
            <person name="Sattley W.M."/>
            <person name="Shimada Y."/>
            <person name="Taylor H.L."/>
            <person name="Tomo T."/>
            <person name="Tsuchiya T."/>
            <person name="Wang Z.T."/>
            <person name="Raymond J."/>
            <person name="Mimuro M."/>
            <person name="Blankenship R.E."/>
            <person name="Touchman J.W."/>
        </authorList>
    </citation>
    <scope>NUCLEOTIDE SEQUENCE [LARGE SCALE GENOMIC DNA]</scope>
    <source>
        <strain evidence="11">MBIC 11017</strain>
    </source>
</reference>
<dbReference type="EMBL" id="CP000828">
    <property type="protein sequence ID" value="ABW30019.1"/>
    <property type="molecule type" value="Genomic_DNA"/>
</dbReference>
<dbReference type="PANTHER" id="PTHR33281:SF19">
    <property type="entry name" value="VOLTAGE-DEPENDENT ANION CHANNEL-FORMING PROTEIN YNEE"/>
    <property type="match status" value="1"/>
</dbReference>
<dbReference type="GO" id="GO:0005254">
    <property type="term" value="F:chloride channel activity"/>
    <property type="evidence" value="ECO:0007669"/>
    <property type="project" value="InterPro"/>
</dbReference>
<evidence type="ECO:0000256" key="8">
    <source>
        <dbReference type="ARBA" id="ARBA00034708"/>
    </source>
</evidence>
<dbReference type="eggNOG" id="COG3781">
    <property type="taxonomic scope" value="Bacteria"/>
</dbReference>
<evidence type="ECO:0000256" key="9">
    <source>
        <dbReference type="SAM" id="Phobius"/>
    </source>
</evidence>
<keyword evidence="5 9" id="KW-1133">Transmembrane helix</keyword>
<dbReference type="Pfam" id="PF25539">
    <property type="entry name" value="Bestrophin_2"/>
    <property type="match status" value="1"/>
</dbReference>
<keyword evidence="11" id="KW-1185">Reference proteome</keyword>
<evidence type="ECO:0000256" key="4">
    <source>
        <dbReference type="ARBA" id="ARBA00022692"/>
    </source>
</evidence>
<dbReference type="PANTHER" id="PTHR33281">
    <property type="entry name" value="UPF0187 PROTEIN YNEE"/>
    <property type="match status" value="1"/>
</dbReference>
<dbReference type="InterPro" id="IPR044669">
    <property type="entry name" value="YneE/VCCN1/2-like"/>
</dbReference>
<feature type="transmembrane region" description="Helical" evidence="9">
    <location>
        <begin position="20"/>
        <end position="44"/>
    </location>
</feature>
<evidence type="ECO:0000256" key="7">
    <source>
        <dbReference type="ARBA" id="ARBA00023136"/>
    </source>
</evidence>
<name>B0C742_ACAM1</name>
<dbReference type="KEGG" id="amr:AM1_5053"/>
<evidence type="ECO:0000256" key="2">
    <source>
        <dbReference type="ARBA" id="ARBA00022448"/>
    </source>
</evidence>
<protein>
    <recommendedName>
        <fullName evidence="12">Bestrophin, RFP-TM, chloride channel</fullName>
    </recommendedName>
</protein>
<organism evidence="10 11">
    <name type="scientific">Acaryochloris marina (strain MBIC 11017)</name>
    <dbReference type="NCBI Taxonomy" id="329726"/>
    <lineage>
        <taxon>Bacteria</taxon>
        <taxon>Bacillati</taxon>
        <taxon>Cyanobacteriota</taxon>
        <taxon>Cyanophyceae</taxon>
        <taxon>Acaryochloridales</taxon>
        <taxon>Acaryochloridaceae</taxon>
        <taxon>Acaryochloris</taxon>
    </lineage>
</organism>
<sequence>MYTPTKSNWLATTFRLDGSVAGIILPRILAFTGFTLAICSLDYFDYPIYLQEIGDLTTNVVYNLVLGLLLVFRTNTAYDRFWDGRKAWGTLVVNSRNFARQVALLWPSPKATPSTDRDTLLNLLVAIALATKLHLRSEPIGDTLQDLITPEQAQILADAQHPPLQITFWIGMHLQQALQQGYIDSNQASNLDQALGKMIEGISSCERIRSTPLPIAYRIYLKRLILIYCVGLPFRWVPEIHGWAVPMVAVVSFILLGLEEVGRELDNPFGQDANDLPIDDICQTIADNVEQAKAISATIGISPLKSNEHSPLNDLSLTAP</sequence>
<accession>B0C742</accession>
<keyword evidence="3" id="KW-1003">Cell membrane</keyword>
<keyword evidence="4 9" id="KW-0812">Transmembrane</keyword>
<dbReference type="STRING" id="329726.AM1_5053"/>
<evidence type="ECO:0008006" key="12">
    <source>
        <dbReference type="Google" id="ProtNLM"/>
    </source>
</evidence>
<feature type="transmembrane region" description="Helical" evidence="9">
    <location>
        <begin position="56"/>
        <end position="72"/>
    </location>
</feature>
<comment type="subcellular location">
    <subcellularLocation>
        <location evidence="1">Cell membrane</location>
        <topology evidence="1">Multi-pass membrane protein</topology>
    </subcellularLocation>
</comment>
<proteinExistence type="inferred from homology"/>
<dbReference type="AlphaFoldDB" id="B0C742"/>
<dbReference type="GO" id="GO:0005886">
    <property type="term" value="C:plasma membrane"/>
    <property type="evidence" value="ECO:0007669"/>
    <property type="project" value="UniProtKB-SubCell"/>
</dbReference>
<evidence type="ECO:0000313" key="11">
    <source>
        <dbReference type="Proteomes" id="UP000000268"/>
    </source>
</evidence>
<evidence type="ECO:0000256" key="5">
    <source>
        <dbReference type="ARBA" id="ARBA00022989"/>
    </source>
</evidence>
<evidence type="ECO:0000313" key="10">
    <source>
        <dbReference type="EMBL" id="ABW30019.1"/>
    </source>
</evidence>
<evidence type="ECO:0000256" key="3">
    <source>
        <dbReference type="ARBA" id="ARBA00022475"/>
    </source>
</evidence>
<keyword evidence="2" id="KW-0813">Transport</keyword>
<evidence type="ECO:0000256" key="6">
    <source>
        <dbReference type="ARBA" id="ARBA00023065"/>
    </source>
</evidence>
<dbReference type="Proteomes" id="UP000000268">
    <property type="component" value="Chromosome"/>
</dbReference>
<dbReference type="HOGENOM" id="CLU_029790_4_1_3"/>
<keyword evidence="7 9" id="KW-0472">Membrane</keyword>
<evidence type="ECO:0000256" key="1">
    <source>
        <dbReference type="ARBA" id="ARBA00004651"/>
    </source>
</evidence>
<keyword evidence="6" id="KW-0406">Ion transport</keyword>
<comment type="similarity">
    <text evidence="8">Belongs to the anion channel-forming bestrophin (TC 1.A.46) family.</text>
</comment>
<gene>
    <name evidence="10" type="ordered locus">AM1_5053</name>
</gene>
<dbReference type="RefSeq" id="WP_012165290.1">
    <property type="nucleotide sequence ID" value="NC_009925.1"/>
</dbReference>